<keyword evidence="2" id="KW-0238">DNA-binding</keyword>
<evidence type="ECO:0000256" key="3">
    <source>
        <dbReference type="ARBA" id="ARBA00023163"/>
    </source>
</evidence>
<keyword evidence="6" id="KW-1185">Reference proteome</keyword>
<dbReference type="SMART" id="SM00342">
    <property type="entry name" value="HTH_ARAC"/>
    <property type="match status" value="1"/>
</dbReference>
<feature type="domain" description="HTH araC/xylS-type" evidence="4">
    <location>
        <begin position="202"/>
        <end position="302"/>
    </location>
</feature>
<gene>
    <name evidence="5" type="ORF">KIP89_13120</name>
</gene>
<organism evidence="5 6">
    <name type="scientific">Ancylobacter radicis</name>
    <dbReference type="NCBI Taxonomy" id="2836179"/>
    <lineage>
        <taxon>Bacteria</taxon>
        <taxon>Pseudomonadati</taxon>
        <taxon>Pseudomonadota</taxon>
        <taxon>Alphaproteobacteria</taxon>
        <taxon>Hyphomicrobiales</taxon>
        <taxon>Xanthobacteraceae</taxon>
        <taxon>Ancylobacter</taxon>
    </lineage>
</organism>
<comment type="caution">
    <text evidence="5">The sequence shown here is derived from an EMBL/GenBank/DDBJ whole genome shotgun (WGS) entry which is preliminary data.</text>
</comment>
<dbReference type="PROSITE" id="PS00041">
    <property type="entry name" value="HTH_ARAC_FAMILY_1"/>
    <property type="match status" value="2"/>
</dbReference>
<dbReference type="InterPro" id="IPR018062">
    <property type="entry name" value="HTH_AraC-typ_CS"/>
</dbReference>
<evidence type="ECO:0000259" key="4">
    <source>
        <dbReference type="PROSITE" id="PS01124"/>
    </source>
</evidence>
<proteinExistence type="predicted"/>
<dbReference type="PANTHER" id="PTHR46796">
    <property type="entry name" value="HTH-TYPE TRANSCRIPTIONAL ACTIVATOR RHAS-RELATED"/>
    <property type="match status" value="1"/>
</dbReference>
<evidence type="ECO:0000313" key="6">
    <source>
        <dbReference type="Proteomes" id="UP001166585"/>
    </source>
</evidence>
<protein>
    <submittedName>
        <fullName evidence="5">Helix-turn-helix transcriptional regulator</fullName>
    </submittedName>
</protein>
<evidence type="ECO:0000256" key="2">
    <source>
        <dbReference type="ARBA" id="ARBA00023125"/>
    </source>
</evidence>
<dbReference type="PROSITE" id="PS01124">
    <property type="entry name" value="HTH_ARAC_FAMILY_2"/>
    <property type="match status" value="1"/>
</dbReference>
<dbReference type="Proteomes" id="UP001166585">
    <property type="component" value="Unassembled WGS sequence"/>
</dbReference>
<keyword evidence="3" id="KW-0804">Transcription</keyword>
<reference evidence="5" key="1">
    <citation type="submission" date="2021-05" db="EMBL/GenBank/DDBJ databases">
        <authorList>
            <person name="Sun Q."/>
            <person name="Inoue M."/>
        </authorList>
    </citation>
    <scope>NUCLEOTIDE SEQUENCE</scope>
    <source>
        <strain evidence="5">VKM B-3255</strain>
    </source>
</reference>
<dbReference type="Gene3D" id="1.10.10.60">
    <property type="entry name" value="Homeodomain-like"/>
    <property type="match status" value="2"/>
</dbReference>
<accession>A0ABS5R8Q3</accession>
<dbReference type="Pfam" id="PF12833">
    <property type="entry name" value="HTH_18"/>
    <property type="match status" value="1"/>
</dbReference>
<name>A0ABS5R8Q3_9HYPH</name>
<dbReference type="InterPro" id="IPR018060">
    <property type="entry name" value="HTH_AraC"/>
</dbReference>
<dbReference type="SUPFAM" id="SSF46689">
    <property type="entry name" value="Homeodomain-like"/>
    <property type="match status" value="2"/>
</dbReference>
<dbReference type="RefSeq" id="WP_213755875.1">
    <property type="nucleotide sequence ID" value="NZ_JAHCQH010000017.1"/>
</dbReference>
<evidence type="ECO:0000256" key="1">
    <source>
        <dbReference type="ARBA" id="ARBA00023015"/>
    </source>
</evidence>
<dbReference type="PANTHER" id="PTHR46796:SF14">
    <property type="entry name" value="TRANSCRIPTIONAL REGULATORY PROTEIN"/>
    <property type="match status" value="1"/>
</dbReference>
<dbReference type="InterPro" id="IPR009057">
    <property type="entry name" value="Homeodomain-like_sf"/>
</dbReference>
<evidence type="ECO:0000313" key="5">
    <source>
        <dbReference type="EMBL" id="MBS9478050.1"/>
    </source>
</evidence>
<dbReference type="EMBL" id="JAHCQH010000017">
    <property type="protein sequence ID" value="MBS9478050.1"/>
    <property type="molecule type" value="Genomic_DNA"/>
</dbReference>
<keyword evidence="1" id="KW-0805">Transcription regulation</keyword>
<sequence length="305" mass="32941">MTGQPARSAALKEHLAGFGSVPDDILSTSPGCKASLEMARISSDHANFGEISVDAGAPGFLVSVQLGDLHARRVYKGDGVEMHVYGRDSISIHYLDEAYKADLLTPFDFALCYVSREAISAIAQEVGAGEVTSLTCLPVTRDPVAADLCRALLPTLHRRPESESIFVDAAAMALLSHLTTTYGDAGTSGPRKNGGLADWQKRRAIELLAAAAEARGAVSVSWIASECRLSRSYFVRAFKRSTGLPPHRWMADFRLRKARQLLSETDEPIAEVADKCGFADQAHLTRAFASATGLTPAAWRRHIRC</sequence>
<dbReference type="InterPro" id="IPR050204">
    <property type="entry name" value="AraC_XylS_family_regulators"/>
</dbReference>